<evidence type="ECO:0000256" key="15">
    <source>
        <dbReference type="NCBIfam" id="TIGR00228"/>
    </source>
</evidence>
<keyword evidence="6 14" id="KW-0227">DNA damage</keyword>
<evidence type="ECO:0000313" key="17">
    <source>
        <dbReference type="Proteomes" id="UP000006804"/>
    </source>
</evidence>
<evidence type="ECO:0000256" key="5">
    <source>
        <dbReference type="ARBA" id="ARBA00022759"/>
    </source>
</evidence>
<keyword evidence="8 14" id="KW-0460">Magnesium</keyword>
<dbReference type="FunFam" id="3.30.420.10:FF:000002">
    <property type="entry name" value="Crossover junction endodeoxyribonuclease RuvC"/>
    <property type="match status" value="1"/>
</dbReference>
<proteinExistence type="inferred from homology"/>
<evidence type="ECO:0000256" key="14">
    <source>
        <dbReference type="HAMAP-Rule" id="MF_00034"/>
    </source>
</evidence>
<dbReference type="PATRIC" id="fig|688269.3.peg.210"/>
<dbReference type="PANTHER" id="PTHR30194">
    <property type="entry name" value="CROSSOVER JUNCTION ENDODEOXYRIBONUCLEASE RUVC"/>
    <property type="match status" value="1"/>
</dbReference>
<evidence type="ECO:0000256" key="2">
    <source>
        <dbReference type="ARBA" id="ARBA00022490"/>
    </source>
</evidence>
<feature type="binding site" evidence="14">
    <location>
        <position position="7"/>
    </location>
    <ligand>
        <name>Mg(2+)</name>
        <dbReference type="ChEBI" id="CHEBI:18420"/>
        <label>1</label>
    </ligand>
</feature>
<dbReference type="GO" id="GO:0003677">
    <property type="term" value="F:DNA binding"/>
    <property type="evidence" value="ECO:0007669"/>
    <property type="project" value="UniProtKB-KW"/>
</dbReference>
<dbReference type="NCBIfam" id="TIGR00228">
    <property type="entry name" value="ruvC"/>
    <property type="match status" value="1"/>
</dbReference>
<feature type="active site" evidence="14">
    <location>
        <position position="140"/>
    </location>
</feature>
<dbReference type="Gene3D" id="3.30.420.10">
    <property type="entry name" value="Ribonuclease H-like superfamily/Ribonuclease H"/>
    <property type="match status" value="1"/>
</dbReference>
<dbReference type="HOGENOM" id="CLU_091257_3_1_0"/>
<dbReference type="Proteomes" id="UP000006804">
    <property type="component" value="Chromosome"/>
</dbReference>
<evidence type="ECO:0000256" key="7">
    <source>
        <dbReference type="ARBA" id="ARBA00022801"/>
    </source>
</evidence>
<comment type="subcellular location">
    <subcellularLocation>
        <location evidence="14">Cytoplasm</location>
    </subcellularLocation>
</comment>
<evidence type="ECO:0000256" key="9">
    <source>
        <dbReference type="ARBA" id="ARBA00023125"/>
    </source>
</evidence>
<dbReference type="NCBIfam" id="NF000711">
    <property type="entry name" value="PRK00039.2-1"/>
    <property type="match status" value="1"/>
</dbReference>
<feature type="active site" evidence="14">
    <location>
        <position position="7"/>
    </location>
</feature>
<dbReference type="HAMAP" id="MF_00034">
    <property type="entry name" value="RuvC"/>
    <property type="match status" value="1"/>
</dbReference>
<gene>
    <name evidence="14" type="primary">ruvC</name>
    <name evidence="16" type="ORF">Theth_0205</name>
</gene>
<evidence type="ECO:0000256" key="3">
    <source>
        <dbReference type="ARBA" id="ARBA00022722"/>
    </source>
</evidence>
<evidence type="ECO:0000256" key="10">
    <source>
        <dbReference type="ARBA" id="ARBA00023172"/>
    </source>
</evidence>
<evidence type="ECO:0000313" key="16">
    <source>
        <dbReference type="EMBL" id="AEH50307.1"/>
    </source>
</evidence>
<dbReference type="CDD" id="cd16962">
    <property type="entry name" value="RuvC"/>
    <property type="match status" value="1"/>
</dbReference>
<dbReference type="eggNOG" id="COG0817">
    <property type="taxonomic scope" value="Bacteria"/>
</dbReference>
<evidence type="ECO:0000256" key="1">
    <source>
        <dbReference type="ARBA" id="ARBA00009518"/>
    </source>
</evidence>
<name>F7YV23_9THEM</name>
<dbReference type="GO" id="GO:0006281">
    <property type="term" value="P:DNA repair"/>
    <property type="evidence" value="ECO:0007669"/>
    <property type="project" value="UniProtKB-UniRule"/>
</dbReference>
<evidence type="ECO:0000256" key="12">
    <source>
        <dbReference type="ARBA" id="ARBA00029354"/>
    </source>
</evidence>
<dbReference type="PRINTS" id="PR00696">
    <property type="entry name" value="RSOLVASERUVC"/>
</dbReference>
<reference evidence="16 17" key="1">
    <citation type="submission" date="2010-11" db="EMBL/GenBank/DDBJ databases">
        <title>The complete genome of Thermotoga thermarum DSM 5069.</title>
        <authorList>
            <consortium name="US DOE Joint Genome Institute (JGI-PGF)"/>
            <person name="Lucas S."/>
            <person name="Copeland A."/>
            <person name="Lapidus A."/>
            <person name="Bruce D."/>
            <person name="Goodwin L."/>
            <person name="Pitluck S."/>
            <person name="Kyrpides N."/>
            <person name="Mavromatis K."/>
            <person name="Ivanova N."/>
            <person name="Zeytun A."/>
            <person name="Brettin T."/>
            <person name="Detter J.C."/>
            <person name="Tapia R."/>
            <person name="Han C."/>
            <person name="Land M."/>
            <person name="Hauser L."/>
            <person name="Markowitz V."/>
            <person name="Cheng J.-F."/>
            <person name="Hugenholtz P."/>
            <person name="Woyke T."/>
            <person name="Wu D."/>
            <person name="Spring S."/>
            <person name="Schroeder M."/>
            <person name="Brambilla E."/>
            <person name="Klenk H.-P."/>
            <person name="Eisen J.A."/>
        </authorList>
    </citation>
    <scope>NUCLEOTIDE SEQUENCE [LARGE SCALE GENOMIC DNA]</scope>
    <source>
        <strain evidence="16 17">DSM 5069</strain>
    </source>
</reference>
<comment type="cofactor">
    <cofactor evidence="14">
        <name>Mg(2+)</name>
        <dbReference type="ChEBI" id="CHEBI:18420"/>
    </cofactor>
    <text evidence="14">Binds 2 Mg(2+) ion per subunit.</text>
</comment>
<keyword evidence="11 14" id="KW-0234">DNA repair</keyword>
<evidence type="ECO:0000256" key="4">
    <source>
        <dbReference type="ARBA" id="ARBA00022723"/>
    </source>
</evidence>
<dbReference type="KEGG" id="tta:Theth_0205"/>
<keyword evidence="10 14" id="KW-0233">DNA recombination</keyword>
<evidence type="ECO:0000256" key="13">
    <source>
        <dbReference type="ARBA" id="ARBA00065075"/>
    </source>
</evidence>
<comment type="function">
    <text evidence="14">The RuvA-RuvB-RuvC complex processes Holliday junction (HJ) DNA during genetic recombination and DNA repair. Endonuclease that resolves HJ intermediates. Cleaves cruciform DNA by making single-stranded nicks across the HJ at symmetrical positions within the homologous arms, yielding a 5'-phosphate and a 3'-hydroxyl group; requires a central core of homology in the junction. The consensus cleavage sequence is 5'-(A/T)TT(C/G)-3'. Cleavage occurs on the 3'-side of the TT dinucleotide at the point of strand exchange. HJ branch migration catalyzed by RuvA-RuvB allows RuvC to scan DNA until it finds its consensus sequence, where it cleaves and resolves the cruciform DNA.</text>
</comment>
<evidence type="ECO:0000256" key="6">
    <source>
        <dbReference type="ARBA" id="ARBA00022763"/>
    </source>
</evidence>
<dbReference type="EMBL" id="CP002351">
    <property type="protein sequence ID" value="AEH50307.1"/>
    <property type="molecule type" value="Genomic_DNA"/>
</dbReference>
<feature type="binding site" evidence="14">
    <location>
        <position position="67"/>
    </location>
    <ligand>
        <name>Mg(2+)</name>
        <dbReference type="ChEBI" id="CHEBI:18420"/>
        <label>2</label>
    </ligand>
</feature>
<dbReference type="InterPro" id="IPR002176">
    <property type="entry name" value="X-over_junc_endoDNase_RuvC"/>
</dbReference>
<evidence type="ECO:0000256" key="11">
    <source>
        <dbReference type="ARBA" id="ARBA00023204"/>
    </source>
</evidence>
<keyword evidence="5 14" id="KW-0255">Endonuclease</keyword>
<dbReference type="InterPro" id="IPR036397">
    <property type="entry name" value="RNaseH_sf"/>
</dbReference>
<sequence>MIIFGVDPGFGILGYGVLKVEGNIVEHVAHGVIETEKDLQMSLRLKILYENLVKLFEKYKPKELAVEKLFFFRNVTTAISVGEARGVVLLLAAQKNIEVFEYTPHEVKKAITGSGKATKKDVQRMVKMFLNLKEIPKPDDAADALAIAWCHALARNIRRLGV</sequence>
<keyword evidence="2 14" id="KW-0963">Cytoplasm</keyword>
<evidence type="ECO:0000256" key="8">
    <source>
        <dbReference type="ARBA" id="ARBA00022842"/>
    </source>
</evidence>
<keyword evidence="4 14" id="KW-0479">Metal-binding</keyword>
<keyword evidence="9 14" id="KW-0238">DNA-binding</keyword>
<dbReference type="GO" id="GO:0008821">
    <property type="term" value="F:crossover junction DNA endonuclease activity"/>
    <property type="evidence" value="ECO:0007669"/>
    <property type="project" value="UniProtKB-UniRule"/>
</dbReference>
<comment type="catalytic activity">
    <reaction evidence="12 14">
        <text>Endonucleolytic cleavage at a junction such as a reciprocal single-stranded crossover between two homologous DNA duplexes (Holliday junction).</text>
        <dbReference type="EC" id="3.1.21.10"/>
    </reaction>
</comment>
<keyword evidence="3 14" id="KW-0540">Nuclease</keyword>
<dbReference type="GO" id="GO:0005737">
    <property type="term" value="C:cytoplasm"/>
    <property type="evidence" value="ECO:0007669"/>
    <property type="project" value="UniProtKB-SubCell"/>
</dbReference>
<dbReference type="GO" id="GO:0000287">
    <property type="term" value="F:magnesium ion binding"/>
    <property type="evidence" value="ECO:0007669"/>
    <property type="project" value="UniProtKB-UniRule"/>
</dbReference>
<dbReference type="Pfam" id="PF02075">
    <property type="entry name" value="RuvC"/>
    <property type="match status" value="1"/>
</dbReference>
<dbReference type="OrthoDB" id="9805499at2"/>
<dbReference type="EC" id="3.1.21.10" evidence="14 15"/>
<dbReference type="GO" id="GO:0048476">
    <property type="term" value="C:Holliday junction resolvase complex"/>
    <property type="evidence" value="ECO:0007669"/>
    <property type="project" value="UniProtKB-UniRule"/>
</dbReference>
<comment type="similarity">
    <text evidence="1 14">Belongs to the RuvC family.</text>
</comment>
<feature type="binding site" evidence="14">
    <location>
        <position position="140"/>
    </location>
    <ligand>
        <name>Mg(2+)</name>
        <dbReference type="ChEBI" id="CHEBI:18420"/>
        <label>1</label>
    </ligand>
</feature>
<keyword evidence="7 14" id="KW-0378">Hydrolase</keyword>
<dbReference type="AlphaFoldDB" id="F7YV23"/>
<keyword evidence="17" id="KW-1185">Reference proteome</keyword>
<dbReference type="RefSeq" id="WP_013931530.1">
    <property type="nucleotide sequence ID" value="NC_015707.1"/>
</dbReference>
<dbReference type="InterPro" id="IPR012337">
    <property type="entry name" value="RNaseH-like_sf"/>
</dbReference>
<organism evidence="16 17">
    <name type="scientific">Pseudothermotoga thermarum DSM 5069</name>
    <dbReference type="NCBI Taxonomy" id="688269"/>
    <lineage>
        <taxon>Bacteria</taxon>
        <taxon>Thermotogati</taxon>
        <taxon>Thermotogota</taxon>
        <taxon>Thermotogae</taxon>
        <taxon>Thermotogales</taxon>
        <taxon>Thermotogaceae</taxon>
        <taxon>Pseudothermotoga</taxon>
    </lineage>
</organism>
<dbReference type="PANTHER" id="PTHR30194:SF3">
    <property type="entry name" value="CROSSOVER JUNCTION ENDODEOXYRIBONUCLEASE RUVC"/>
    <property type="match status" value="1"/>
</dbReference>
<protein>
    <recommendedName>
        <fullName evidence="14 15">Crossover junction endodeoxyribonuclease RuvC</fullName>
        <ecNumber evidence="14 15">3.1.21.10</ecNumber>
    </recommendedName>
    <alternativeName>
        <fullName evidence="14">Holliday junction nuclease RuvC</fullName>
    </alternativeName>
    <alternativeName>
        <fullName evidence="14">Holliday junction resolvase RuvC</fullName>
    </alternativeName>
</protein>
<dbReference type="STRING" id="688269.Theth_0205"/>
<feature type="active site" evidence="14">
    <location>
        <position position="67"/>
    </location>
</feature>
<comment type="subunit">
    <text evidence="13 14">Homodimer which binds Holliday junction (HJ) DNA. The HJ becomes 2-fold symmetrical on binding to RuvC with unstacked arms; it has a different conformation from HJ DNA in complex with RuvA. In the full resolvosome a probable DNA-RuvA(4)-RuvB(12)-RuvC(2) complex forms which resolves the HJ.</text>
</comment>
<accession>F7YV23</accession>
<dbReference type="SUPFAM" id="SSF53098">
    <property type="entry name" value="Ribonuclease H-like"/>
    <property type="match status" value="1"/>
</dbReference>
<dbReference type="GO" id="GO:0006310">
    <property type="term" value="P:DNA recombination"/>
    <property type="evidence" value="ECO:0007669"/>
    <property type="project" value="UniProtKB-UniRule"/>
</dbReference>